<evidence type="ECO:0000256" key="2">
    <source>
        <dbReference type="ARBA" id="ARBA00007495"/>
    </source>
</evidence>
<feature type="active site" description="Nucleophile" evidence="10">
    <location>
        <position position="263"/>
    </location>
</feature>
<evidence type="ECO:0000256" key="5">
    <source>
        <dbReference type="ARBA" id="ARBA00022729"/>
    </source>
</evidence>
<evidence type="ECO:0000256" key="11">
    <source>
        <dbReference type="SAM" id="SignalP"/>
    </source>
</evidence>
<dbReference type="InterPro" id="IPR002126">
    <property type="entry name" value="Cadherin-like_dom"/>
</dbReference>
<evidence type="ECO:0000259" key="12">
    <source>
        <dbReference type="PROSITE" id="PS50268"/>
    </source>
</evidence>
<proteinExistence type="inferred from homology"/>
<protein>
    <recommendedName>
        <fullName evidence="3">endo-1,4-beta-xylanase</fullName>
        <ecNumber evidence="3">3.2.1.8</ecNumber>
    </recommendedName>
</protein>
<evidence type="ECO:0000256" key="7">
    <source>
        <dbReference type="ARBA" id="ARBA00023277"/>
    </source>
</evidence>
<feature type="domain" description="GH10" evidence="13">
    <location>
        <begin position="33"/>
        <end position="329"/>
    </location>
</feature>
<keyword evidence="4" id="KW-0858">Xylan degradation</keyword>
<dbReference type="Proteomes" id="UP001528411">
    <property type="component" value="Unassembled WGS sequence"/>
</dbReference>
<feature type="signal peptide" evidence="11">
    <location>
        <begin position="1"/>
        <end position="25"/>
    </location>
</feature>
<dbReference type="InterPro" id="IPR044846">
    <property type="entry name" value="GH10"/>
</dbReference>
<feature type="domain" description="Cadherin" evidence="12">
    <location>
        <begin position="337"/>
        <end position="436"/>
    </location>
</feature>
<dbReference type="RefSeq" id="WP_272182089.1">
    <property type="nucleotide sequence ID" value="NZ_JAQOMS010000002.1"/>
</dbReference>
<dbReference type="InterPro" id="IPR031158">
    <property type="entry name" value="GH10_AS"/>
</dbReference>
<evidence type="ECO:0000256" key="4">
    <source>
        <dbReference type="ARBA" id="ARBA00022651"/>
    </source>
</evidence>
<name>A0ABT5FIL4_9GAMM</name>
<dbReference type="EMBL" id="JAQOMS010000002">
    <property type="protein sequence ID" value="MDC2891045.1"/>
    <property type="molecule type" value="Genomic_DNA"/>
</dbReference>
<evidence type="ECO:0000259" key="13">
    <source>
        <dbReference type="PROSITE" id="PS51760"/>
    </source>
</evidence>
<accession>A0ABT5FIL4</accession>
<evidence type="ECO:0000256" key="1">
    <source>
        <dbReference type="ARBA" id="ARBA00000681"/>
    </source>
</evidence>
<comment type="similarity">
    <text evidence="2">Belongs to the glycosyl hydrolase 10 (cellulase F) family.</text>
</comment>
<evidence type="ECO:0000256" key="3">
    <source>
        <dbReference type="ARBA" id="ARBA00012590"/>
    </source>
</evidence>
<dbReference type="SUPFAM" id="SSF49313">
    <property type="entry name" value="Cadherin-like"/>
    <property type="match status" value="1"/>
</dbReference>
<keyword evidence="7" id="KW-0119">Carbohydrate metabolism</keyword>
<comment type="catalytic activity">
    <reaction evidence="1">
        <text>Endohydrolysis of (1-&gt;4)-beta-D-xylosidic linkages in xylans.</text>
        <dbReference type="EC" id="3.2.1.8"/>
    </reaction>
</comment>
<dbReference type="CDD" id="cd11304">
    <property type="entry name" value="Cadherin_repeat"/>
    <property type="match status" value="1"/>
</dbReference>
<keyword evidence="9" id="KW-0624">Polysaccharide degradation</keyword>
<sequence length="468" mass="51355">MLKNIKKTLGLVSASCLLLALNANALSKPPIAEGNAKFLGNVYAGAQVQDFADYWNQVTPENAGKWGSVERTRDVMNWNELDKAYALAVNNDIPFKLHVLIWGNQQPGWMDTLPKDEQLAEIEEWFAALANRYSDIDFIEVVNEPLNAPPNGENPRFSSSPAANYSEALGGDGTTGYDWIIKSFELARHYFPDSNLLINEYGIINETNLTKEYVKIVNLLKERDLIDSVGFQAHAFSTTGASSNLKNNLDLLAATGLDIYVTELDIDGTDDAVQLASYKRLFPIFWDHSAVKGITLWGWRPGLWRDAEGAYLIDKSGNERPALLWLKSYINDDIPTINADQMFTIKEDAAALASVGQLSFTDTTNVITGFTINNNTSPFVIDDEGNITLSSTGSLDYESTSSYTLSVSATGDFGSTLAVTVTVNIIDITEAVTPEVEPESSSSSGGSMPWSLLLSLFLTRLVITKRKA</sequence>
<keyword evidence="8" id="KW-0326">Glycosidase</keyword>
<evidence type="ECO:0000313" key="14">
    <source>
        <dbReference type="EMBL" id="MDC2891045.1"/>
    </source>
</evidence>
<dbReference type="PROSITE" id="PS00591">
    <property type="entry name" value="GH10_1"/>
    <property type="match status" value="1"/>
</dbReference>
<dbReference type="SMART" id="SM00633">
    <property type="entry name" value="Glyco_10"/>
    <property type="match status" value="1"/>
</dbReference>
<dbReference type="PROSITE" id="PS51760">
    <property type="entry name" value="GH10_2"/>
    <property type="match status" value="1"/>
</dbReference>
<dbReference type="PANTHER" id="PTHR31490">
    <property type="entry name" value="GLYCOSYL HYDROLASE"/>
    <property type="match status" value="1"/>
</dbReference>
<dbReference type="Gene3D" id="2.60.40.60">
    <property type="entry name" value="Cadherins"/>
    <property type="match status" value="1"/>
</dbReference>
<dbReference type="InterPro" id="IPR015919">
    <property type="entry name" value="Cadherin-like_sf"/>
</dbReference>
<evidence type="ECO:0000313" key="15">
    <source>
        <dbReference type="Proteomes" id="UP001528411"/>
    </source>
</evidence>
<comment type="caution">
    <text evidence="14">The sequence shown here is derived from an EMBL/GenBank/DDBJ whole genome shotgun (WGS) entry which is preliminary data.</text>
</comment>
<evidence type="ECO:0000256" key="10">
    <source>
        <dbReference type="PROSITE-ProRule" id="PRU10061"/>
    </source>
</evidence>
<keyword evidence="15" id="KW-1185">Reference proteome</keyword>
<dbReference type="SUPFAM" id="SSF51445">
    <property type="entry name" value="(Trans)glycosidases"/>
    <property type="match status" value="1"/>
</dbReference>
<gene>
    <name evidence="14" type="ORF">PN838_22810</name>
</gene>
<dbReference type="Pfam" id="PF00331">
    <property type="entry name" value="Glyco_hydro_10"/>
    <property type="match status" value="1"/>
</dbReference>
<feature type="chain" id="PRO_5047412504" description="endo-1,4-beta-xylanase" evidence="11">
    <location>
        <begin position="26"/>
        <end position="468"/>
    </location>
</feature>
<organism evidence="14 15">
    <name type="scientific">Psychrosphaera algicola</name>
    <dbReference type="NCBI Taxonomy" id="3023714"/>
    <lineage>
        <taxon>Bacteria</taxon>
        <taxon>Pseudomonadati</taxon>
        <taxon>Pseudomonadota</taxon>
        <taxon>Gammaproteobacteria</taxon>
        <taxon>Alteromonadales</taxon>
        <taxon>Pseudoalteromonadaceae</taxon>
        <taxon>Psychrosphaera</taxon>
    </lineage>
</organism>
<dbReference type="EC" id="3.2.1.8" evidence="3"/>
<dbReference type="PANTHER" id="PTHR31490:SF88">
    <property type="entry name" value="BETA-XYLANASE"/>
    <property type="match status" value="1"/>
</dbReference>
<dbReference type="PROSITE" id="PS50268">
    <property type="entry name" value="CADHERIN_2"/>
    <property type="match status" value="1"/>
</dbReference>
<evidence type="ECO:0000256" key="9">
    <source>
        <dbReference type="ARBA" id="ARBA00023326"/>
    </source>
</evidence>
<dbReference type="Gene3D" id="3.20.20.80">
    <property type="entry name" value="Glycosidases"/>
    <property type="match status" value="1"/>
</dbReference>
<dbReference type="InterPro" id="IPR017853">
    <property type="entry name" value="GH"/>
</dbReference>
<reference evidence="14 15" key="1">
    <citation type="submission" date="2023-01" db="EMBL/GenBank/DDBJ databases">
        <title>Psychrosphaera sp. nov., isolated from marine algae.</title>
        <authorList>
            <person name="Bayburt H."/>
            <person name="Choi B.J."/>
            <person name="Kim J.M."/>
            <person name="Choi D.G."/>
            <person name="Jeon C.O."/>
        </authorList>
    </citation>
    <scope>NUCLEOTIDE SEQUENCE [LARGE SCALE GENOMIC DNA]</scope>
    <source>
        <strain evidence="14 15">G1-22</strain>
    </source>
</reference>
<evidence type="ECO:0000256" key="8">
    <source>
        <dbReference type="ARBA" id="ARBA00023295"/>
    </source>
</evidence>
<dbReference type="InterPro" id="IPR001000">
    <property type="entry name" value="GH10_dom"/>
</dbReference>
<keyword evidence="6" id="KW-0378">Hydrolase</keyword>
<keyword evidence="5 11" id="KW-0732">Signal</keyword>
<evidence type="ECO:0000256" key="6">
    <source>
        <dbReference type="ARBA" id="ARBA00022801"/>
    </source>
</evidence>